<protein>
    <submittedName>
        <fullName evidence="3">RNA-directed DNA polymerase (Reverse transcriptase)</fullName>
    </submittedName>
</protein>
<dbReference type="PANTHER" id="PTHR46890:SF1">
    <property type="entry name" value="REVERSE TRANSCRIPTASE DOMAIN-CONTAINING PROTEIN"/>
    <property type="match status" value="1"/>
</dbReference>
<keyword evidence="4" id="KW-1185">Reference proteome</keyword>
<gene>
    <name evidence="3" type="ORF">A2U01_0002941</name>
</gene>
<name>A0A392M7I1_9FABA</name>
<feature type="region of interest" description="Disordered" evidence="1">
    <location>
        <begin position="1"/>
        <end position="57"/>
    </location>
</feature>
<evidence type="ECO:0000313" key="3">
    <source>
        <dbReference type="EMBL" id="MCH82144.1"/>
    </source>
</evidence>
<feature type="compositionally biased region" description="Polar residues" evidence="1">
    <location>
        <begin position="13"/>
        <end position="26"/>
    </location>
</feature>
<organism evidence="3 4">
    <name type="scientific">Trifolium medium</name>
    <dbReference type="NCBI Taxonomy" id="97028"/>
    <lineage>
        <taxon>Eukaryota</taxon>
        <taxon>Viridiplantae</taxon>
        <taxon>Streptophyta</taxon>
        <taxon>Embryophyta</taxon>
        <taxon>Tracheophyta</taxon>
        <taxon>Spermatophyta</taxon>
        <taxon>Magnoliopsida</taxon>
        <taxon>eudicotyledons</taxon>
        <taxon>Gunneridae</taxon>
        <taxon>Pentapetalae</taxon>
        <taxon>rosids</taxon>
        <taxon>fabids</taxon>
        <taxon>Fabales</taxon>
        <taxon>Fabaceae</taxon>
        <taxon>Papilionoideae</taxon>
        <taxon>50 kb inversion clade</taxon>
        <taxon>NPAAA clade</taxon>
        <taxon>Hologalegina</taxon>
        <taxon>IRL clade</taxon>
        <taxon>Trifolieae</taxon>
        <taxon>Trifolium</taxon>
    </lineage>
</organism>
<dbReference type="PANTHER" id="PTHR46890">
    <property type="entry name" value="NON-LTR RETROLELEMENT REVERSE TRANSCRIPTASE-LIKE PROTEIN-RELATED"/>
    <property type="match status" value="1"/>
</dbReference>
<dbReference type="InterPro" id="IPR000477">
    <property type="entry name" value="RT_dom"/>
</dbReference>
<dbReference type="Pfam" id="PF00078">
    <property type="entry name" value="RVT_1"/>
    <property type="match status" value="1"/>
</dbReference>
<sequence>MEIANDNAHAKVSINTDPVGQNQSLEVVQDVDKDSNDDMHPAHNNTPVNDEDKNSQGSEFVDATKGWILPNFNANNVLSLFQKSSNADTVDQFRPIAMANFKFKVISKILADRGVRQGDPLSPLLFCLAEEVLSRSISKLVVDGRHDLIEGTTNSLVPSHILYADDILIFCRGTISNIRALPNLFLNYAEISGQMVNSTI</sequence>
<dbReference type="EMBL" id="LXQA010003262">
    <property type="protein sequence ID" value="MCH82144.1"/>
    <property type="molecule type" value="Genomic_DNA"/>
</dbReference>
<dbReference type="Proteomes" id="UP000265520">
    <property type="component" value="Unassembled WGS sequence"/>
</dbReference>
<proteinExistence type="predicted"/>
<dbReference type="InterPro" id="IPR052343">
    <property type="entry name" value="Retrotransposon-Effector_Assoc"/>
</dbReference>
<dbReference type="AlphaFoldDB" id="A0A392M7I1"/>
<evidence type="ECO:0000256" key="1">
    <source>
        <dbReference type="SAM" id="MobiDB-lite"/>
    </source>
</evidence>
<keyword evidence="3" id="KW-0808">Transferase</keyword>
<comment type="caution">
    <text evidence="3">The sequence shown here is derived from an EMBL/GenBank/DDBJ whole genome shotgun (WGS) entry which is preliminary data.</text>
</comment>
<keyword evidence="3" id="KW-0548">Nucleotidyltransferase</keyword>
<dbReference type="GO" id="GO:0003964">
    <property type="term" value="F:RNA-directed DNA polymerase activity"/>
    <property type="evidence" value="ECO:0007669"/>
    <property type="project" value="UniProtKB-KW"/>
</dbReference>
<evidence type="ECO:0000313" key="4">
    <source>
        <dbReference type="Proteomes" id="UP000265520"/>
    </source>
</evidence>
<feature type="domain" description="Reverse transcriptase" evidence="2">
    <location>
        <begin position="113"/>
        <end position="197"/>
    </location>
</feature>
<reference evidence="3 4" key="1">
    <citation type="journal article" date="2018" name="Front. Plant Sci.">
        <title>Red Clover (Trifolium pratense) and Zigzag Clover (T. medium) - A Picture of Genomic Similarities and Differences.</title>
        <authorList>
            <person name="Dluhosova J."/>
            <person name="Istvanek J."/>
            <person name="Nedelnik J."/>
            <person name="Repkova J."/>
        </authorList>
    </citation>
    <scope>NUCLEOTIDE SEQUENCE [LARGE SCALE GENOMIC DNA]</scope>
    <source>
        <strain evidence="4">cv. 10/8</strain>
        <tissue evidence="3">Leaf</tissue>
    </source>
</reference>
<keyword evidence="3" id="KW-0695">RNA-directed DNA polymerase</keyword>
<feature type="compositionally biased region" description="Basic and acidic residues" evidence="1">
    <location>
        <begin position="30"/>
        <end position="41"/>
    </location>
</feature>
<accession>A0A392M7I1</accession>
<evidence type="ECO:0000259" key="2">
    <source>
        <dbReference type="Pfam" id="PF00078"/>
    </source>
</evidence>